<keyword evidence="4" id="KW-1185">Reference proteome</keyword>
<dbReference type="AlphaFoldDB" id="A0A6A2X709"/>
<evidence type="ECO:0000313" key="3">
    <source>
        <dbReference type="EMBL" id="KAE8662915.1"/>
    </source>
</evidence>
<dbReference type="PANTHER" id="PTHR36617">
    <property type="entry name" value="PROTEIN, PUTATIVE-RELATED"/>
    <property type="match status" value="1"/>
</dbReference>
<evidence type="ECO:0000256" key="1">
    <source>
        <dbReference type="SAM" id="MobiDB-lite"/>
    </source>
</evidence>
<dbReference type="InterPro" id="IPR026960">
    <property type="entry name" value="RVT-Znf"/>
</dbReference>
<evidence type="ECO:0000259" key="2">
    <source>
        <dbReference type="Pfam" id="PF13966"/>
    </source>
</evidence>
<comment type="caution">
    <text evidence="3">The sequence shown here is derived from an EMBL/GenBank/DDBJ whole genome shotgun (WGS) entry which is preliminary data.</text>
</comment>
<protein>
    <recommendedName>
        <fullName evidence="2">Reverse transcriptase zinc-binding domain-containing protein</fullName>
    </recommendedName>
</protein>
<sequence length="420" mass="47479">MVLFAKASSKQMETIKDILHEFFQVSGQKITFKLVLRPDKLWAQVLRSKYKWRGLVPDNIILRNCSRLWKGVSTVWSDVKSSLVWTVGNGRSIDFWRDPWLSDIGPLKNHLLNQQDGSNLPATTVAEMIDEQGKWRWPIIYETLPVQIIHRLKATMTLKQVQQMDTPGWKWQPNRKFTVCSAYQIQTENYSGPTEKIWQTIAKYRGLQRIKIFLWLLASGKLLTNSERVRRHMDTQAKCGLCGATEETINHLFRTCPLALEAWKRLVQQEKLSEFLTLGIKKRILTNLLQPSCFAVDEKEWDLMFDETNLMTNKIKSCSKRLAMAPSDLAEQPEIFPTNSPELGTGAKTSERGHCGGASVGKNEDILGEFPCGETGGEAETAGSLVTVCKLDRKTRNGTKATNKVVLVVDMGVFGSGDGD</sequence>
<gene>
    <name evidence="3" type="ORF">F3Y22_tig00113124pilonHSYRG00408</name>
</gene>
<accession>A0A6A2X709</accession>
<dbReference type="EMBL" id="VEPZ02001693">
    <property type="protein sequence ID" value="KAE8662915.1"/>
    <property type="molecule type" value="Genomic_DNA"/>
</dbReference>
<name>A0A6A2X709_HIBSY</name>
<feature type="domain" description="Reverse transcriptase zinc-binding" evidence="2">
    <location>
        <begin position="177"/>
        <end position="263"/>
    </location>
</feature>
<dbReference type="Proteomes" id="UP000436088">
    <property type="component" value="Unassembled WGS sequence"/>
</dbReference>
<evidence type="ECO:0000313" key="4">
    <source>
        <dbReference type="Proteomes" id="UP000436088"/>
    </source>
</evidence>
<dbReference type="PANTHER" id="PTHR36617:SF5">
    <property type="entry name" value="OS05G0421675 PROTEIN"/>
    <property type="match status" value="1"/>
</dbReference>
<reference evidence="3" key="1">
    <citation type="submission" date="2019-09" db="EMBL/GenBank/DDBJ databases">
        <title>Draft genome information of white flower Hibiscus syriacus.</title>
        <authorList>
            <person name="Kim Y.-M."/>
        </authorList>
    </citation>
    <scope>NUCLEOTIDE SEQUENCE [LARGE SCALE GENOMIC DNA]</scope>
    <source>
        <strain evidence="3">YM2019G1</strain>
    </source>
</reference>
<feature type="region of interest" description="Disordered" evidence="1">
    <location>
        <begin position="332"/>
        <end position="360"/>
    </location>
</feature>
<dbReference type="Pfam" id="PF13966">
    <property type="entry name" value="zf-RVT"/>
    <property type="match status" value="1"/>
</dbReference>
<organism evidence="3 4">
    <name type="scientific">Hibiscus syriacus</name>
    <name type="common">Rose of Sharon</name>
    <dbReference type="NCBI Taxonomy" id="106335"/>
    <lineage>
        <taxon>Eukaryota</taxon>
        <taxon>Viridiplantae</taxon>
        <taxon>Streptophyta</taxon>
        <taxon>Embryophyta</taxon>
        <taxon>Tracheophyta</taxon>
        <taxon>Spermatophyta</taxon>
        <taxon>Magnoliopsida</taxon>
        <taxon>eudicotyledons</taxon>
        <taxon>Gunneridae</taxon>
        <taxon>Pentapetalae</taxon>
        <taxon>rosids</taxon>
        <taxon>malvids</taxon>
        <taxon>Malvales</taxon>
        <taxon>Malvaceae</taxon>
        <taxon>Malvoideae</taxon>
        <taxon>Hibiscus</taxon>
    </lineage>
</organism>
<proteinExistence type="predicted"/>